<dbReference type="Gene3D" id="1.10.10.1070">
    <property type="entry name" value="Zinc finger, BED domain-containing"/>
    <property type="match status" value="1"/>
</dbReference>
<feature type="compositionally biased region" description="Polar residues" evidence="6">
    <location>
        <begin position="93"/>
        <end position="104"/>
    </location>
</feature>
<sequence>MDFSIIMSANLNKQELLVYFNKIDQYNYICKKCNKPYKTPNGGIGNLKTHLATHVKDKEVPGKIISQTILKVNKRARTDNENNEDDPQDIDTESNYSKRSKTQPTVPEIFTQMTSMESGSKSEKVTNSIIYYICKDNVPFKTVENEGFKNMIKTICPLYKLPSRNTIERRIDDIYDVIAGDFRKTLSTVQYVAVTTDAWTETMQMKSFLSITLHIIVEAHLESKTIGTVELFQSHTAEYIGKTLVETLSNWSVQKENVVAVVTDSGANFKKAIINEFTANKHIPCVAHTINLVVEKAIDKTQEFNVQTKVKSGGVPAIMSKIREIVKFVKRSSKASDSLRKCQKLQADFRCNISLMKKPQS</sequence>
<feature type="region of interest" description="Disordered" evidence="6">
    <location>
        <begin position="75"/>
        <end position="104"/>
    </location>
</feature>
<evidence type="ECO:0000256" key="2">
    <source>
        <dbReference type="ARBA" id="ARBA00022723"/>
    </source>
</evidence>
<evidence type="ECO:0000256" key="3">
    <source>
        <dbReference type="ARBA" id="ARBA00022771"/>
    </source>
</evidence>
<keyword evidence="4" id="KW-0862">Zinc</keyword>
<keyword evidence="3" id="KW-0863">Zinc-finger</keyword>
<dbReference type="AlphaFoldDB" id="A0A6G0Z7X3"/>
<dbReference type="PANTHER" id="PTHR46481:SF10">
    <property type="entry name" value="ZINC FINGER BED DOMAIN-CONTAINING PROTEIN 39"/>
    <property type="match status" value="1"/>
</dbReference>
<evidence type="ECO:0000256" key="5">
    <source>
        <dbReference type="ARBA" id="ARBA00023242"/>
    </source>
</evidence>
<keyword evidence="2" id="KW-0479">Metal-binding</keyword>
<protein>
    <submittedName>
        <fullName evidence="7">Zinc finger BED domain-containing protein 4-like</fullName>
    </submittedName>
</protein>
<evidence type="ECO:0000256" key="4">
    <source>
        <dbReference type="ARBA" id="ARBA00022833"/>
    </source>
</evidence>
<proteinExistence type="predicted"/>
<dbReference type="OrthoDB" id="6623188at2759"/>
<name>A0A6G0Z7X3_APHCR</name>
<evidence type="ECO:0000313" key="7">
    <source>
        <dbReference type="EMBL" id="KAF0766715.1"/>
    </source>
</evidence>
<evidence type="ECO:0000256" key="1">
    <source>
        <dbReference type="ARBA" id="ARBA00004123"/>
    </source>
</evidence>
<dbReference type="InterPro" id="IPR012337">
    <property type="entry name" value="RNaseH-like_sf"/>
</dbReference>
<dbReference type="SUPFAM" id="SSF53098">
    <property type="entry name" value="Ribonuclease H-like"/>
    <property type="match status" value="1"/>
</dbReference>
<evidence type="ECO:0000256" key="6">
    <source>
        <dbReference type="SAM" id="MobiDB-lite"/>
    </source>
</evidence>
<evidence type="ECO:0000313" key="8">
    <source>
        <dbReference type="Proteomes" id="UP000478052"/>
    </source>
</evidence>
<accession>A0A6G0Z7X3</accession>
<keyword evidence="8" id="KW-1185">Reference proteome</keyword>
<dbReference type="GO" id="GO:0008270">
    <property type="term" value="F:zinc ion binding"/>
    <property type="evidence" value="ECO:0007669"/>
    <property type="project" value="UniProtKB-KW"/>
</dbReference>
<comment type="subcellular location">
    <subcellularLocation>
        <location evidence="1">Nucleus</location>
    </subcellularLocation>
</comment>
<dbReference type="EMBL" id="VUJU01001123">
    <property type="protein sequence ID" value="KAF0766715.1"/>
    <property type="molecule type" value="Genomic_DNA"/>
</dbReference>
<gene>
    <name evidence="7" type="ORF">FWK35_00019135</name>
</gene>
<dbReference type="GO" id="GO:0005634">
    <property type="term" value="C:nucleus"/>
    <property type="evidence" value="ECO:0007669"/>
    <property type="project" value="UniProtKB-SubCell"/>
</dbReference>
<keyword evidence="5" id="KW-0539">Nucleus</keyword>
<feature type="compositionally biased region" description="Acidic residues" evidence="6">
    <location>
        <begin position="81"/>
        <end position="92"/>
    </location>
</feature>
<comment type="caution">
    <text evidence="7">The sequence shown here is derived from an EMBL/GenBank/DDBJ whole genome shotgun (WGS) entry which is preliminary data.</text>
</comment>
<dbReference type="InterPro" id="IPR052035">
    <property type="entry name" value="ZnF_BED_domain_contain"/>
</dbReference>
<dbReference type="SUPFAM" id="SSF140996">
    <property type="entry name" value="Hermes dimerisation domain"/>
    <property type="match status" value="1"/>
</dbReference>
<reference evidence="7 8" key="1">
    <citation type="submission" date="2019-08" db="EMBL/GenBank/DDBJ databases">
        <title>Whole genome of Aphis craccivora.</title>
        <authorList>
            <person name="Voronova N.V."/>
            <person name="Shulinski R.S."/>
            <person name="Bandarenka Y.V."/>
            <person name="Zhorov D.G."/>
            <person name="Warner D."/>
        </authorList>
    </citation>
    <scope>NUCLEOTIDE SEQUENCE [LARGE SCALE GENOMIC DNA]</scope>
    <source>
        <strain evidence="7">180601</strain>
        <tissue evidence="7">Whole Body</tissue>
    </source>
</reference>
<dbReference type="Proteomes" id="UP000478052">
    <property type="component" value="Unassembled WGS sequence"/>
</dbReference>
<organism evidence="7 8">
    <name type="scientific">Aphis craccivora</name>
    <name type="common">Cowpea aphid</name>
    <dbReference type="NCBI Taxonomy" id="307492"/>
    <lineage>
        <taxon>Eukaryota</taxon>
        <taxon>Metazoa</taxon>
        <taxon>Ecdysozoa</taxon>
        <taxon>Arthropoda</taxon>
        <taxon>Hexapoda</taxon>
        <taxon>Insecta</taxon>
        <taxon>Pterygota</taxon>
        <taxon>Neoptera</taxon>
        <taxon>Paraneoptera</taxon>
        <taxon>Hemiptera</taxon>
        <taxon>Sternorrhyncha</taxon>
        <taxon>Aphidomorpha</taxon>
        <taxon>Aphidoidea</taxon>
        <taxon>Aphididae</taxon>
        <taxon>Aphidini</taxon>
        <taxon>Aphis</taxon>
        <taxon>Aphis</taxon>
    </lineage>
</organism>
<dbReference type="PANTHER" id="PTHR46481">
    <property type="entry name" value="ZINC FINGER BED DOMAIN-CONTAINING PROTEIN 4"/>
    <property type="match status" value="1"/>
</dbReference>